<name>A0ABT2JJF9_9PSEU</name>
<comment type="caution">
    <text evidence="3">The sequence shown here is derived from an EMBL/GenBank/DDBJ whole genome shotgun (WGS) entry which is preliminary data.</text>
</comment>
<feature type="domain" description="HTH cro/C1-type" evidence="2">
    <location>
        <begin position="12"/>
        <end position="66"/>
    </location>
</feature>
<comment type="similarity">
    <text evidence="1">Belongs to the short-chain fatty acyl-CoA assimilation regulator (ScfR) family.</text>
</comment>
<gene>
    <name evidence="3" type="ORF">JT362_30840</name>
</gene>
<sequence>MSIDPEVLGQRITEARARAGLTQVQLAAAVSLDRSALAKIETGQRRVSALELARLAETVDVRIEWFVRDAPQAVISRRNAQEPGAANARIDSLAERITREVEFVLGLDDKLVLSLTPAHAVPENVTQAEELAATARHAIGMHHNGPCTGLATKVEQLGLLVFSLDLGVESADAATVLLRQGGIAVINGGLRVGRRRLALAHELGHYLVADDYTVDWRIAEHLNAEQRESILDRFARAFLLPEPGLRAEWADHTAQDGDLRTAAVRLASSYQVDMATLARRLVELGLVSPSEASRIRTISTTRADIVELDLVVGEELSPPALPRPYERAVLRLFRSESISAARALDLLLDTWTDDMLPDLPTRPADQIWQYI</sequence>
<dbReference type="PANTHER" id="PTHR43236">
    <property type="entry name" value="ANTITOXIN HIGA1"/>
    <property type="match status" value="1"/>
</dbReference>
<dbReference type="Gene3D" id="1.10.10.2910">
    <property type="match status" value="1"/>
</dbReference>
<evidence type="ECO:0000313" key="3">
    <source>
        <dbReference type="EMBL" id="MCT2587530.1"/>
    </source>
</evidence>
<organism evidence="3 4">
    <name type="scientific">Actinophytocola gossypii</name>
    <dbReference type="NCBI Taxonomy" id="2812003"/>
    <lineage>
        <taxon>Bacteria</taxon>
        <taxon>Bacillati</taxon>
        <taxon>Actinomycetota</taxon>
        <taxon>Actinomycetes</taxon>
        <taxon>Pseudonocardiales</taxon>
        <taxon>Pseudonocardiaceae</taxon>
    </lineage>
</organism>
<dbReference type="Gene3D" id="1.10.260.40">
    <property type="entry name" value="lambda repressor-like DNA-binding domains"/>
    <property type="match status" value="1"/>
</dbReference>
<evidence type="ECO:0000313" key="4">
    <source>
        <dbReference type="Proteomes" id="UP001156441"/>
    </source>
</evidence>
<dbReference type="PROSITE" id="PS50943">
    <property type="entry name" value="HTH_CROC1"/>
    <property type="match status" value="1"/>
</dbReference>
<dbReference type="InterPro" id="IPR001387">
    <property type="entry name" value="Cro/C1-type_HTH"/>
</dbReference>
<dbReference type="InterPro" id="IPR010982">
    <property type="entry name" value="Lambda_DNA-bd_dom_sf"/>
</dbReference>
<reference evidence="3 4" key="1">
    <citation type="submission" date="2021-02" db="EMBL/GenBank/DDBJ databases">
        <title>Actinophytocola xerophila sp. nov., isolated from soil of cotton cropping field.</title>
        <authorList>
            <person name="Huang R."/>
            <person name="Chen X."/>
            <person name="Ge X."/>
            <person name="Liu W."/>
        </authorList>
    </citation>
    <scope>NUCLEOTIDE SEQUENCE [LARGE SCALE GENOMIC DNA]</scope>
    <source>
        <strain evidence="3 4">S1-96</strain>
    </source>
</reference>
<dbReference type="EMBL" id="JAFFZE010000025">
    <property type="protein sequence ID" value="MCT2587530.1"/>
    <property type="molecule type" value="Genomic_DNA"/>
</dbReference>
<dbReference type="RefSeq" id="WP_260195407.1">
    <property type="nucleotide sequence ID" value="NZ_JAFFZE010000025.1"/>
</dbReference>
<evidence type="ECO:0000256" key="1">
    <source>
        <dbReference type="ARBA" id="ARBA00007227"/>
    </source>
</evidence>
<evidence type="ECO:0000259" key="2">
    <source>
        <dbReference type="PROSITE" id="PS50943"/>
    </source>
</evidence>
<dbReference type="SMART" id="SM00530">
    <property type="entry name" value="HTH_XRE"/>
    <property type="match status" value="1"/>
</dbReference>
<keyword evidence="4" id="KW-1185">Reference proteome</keyword>
<dbReference type="PANTHER" id="PTHR43236:SF1">
    <property type="entry name" value="BLL7220 PROTEIN"/>
    <property type="match status" value="1"/>
</dbReference>
<dbReference type="InterPro" id="IPR010359">
    <property type="entry name" value="IrrE_HExxH"/>
</dbReference>
<dbReference type="SUPFAM" id="SSF47413">
    <property type="entry name" value="lambda repressor-like DNA-binding domains"/>
    <property type="match status" value="1"/>
</dbReference>
<dbReference type="Pfam" id="PF01381">
    <property type="entry name" value="HTH_3"/>
    <property type="match status" value="1"/>
</dbReference>
<dbReference type="CDD" id="cd00093">
    <property type="entry name" value="HTH_XRE"/>
    <property type="match status" value="1"/>
</dbReference>
<dbReference type="InterPro" id="IPR052345">
    <property type="entry name" value="Rad_response_metalloprotease"/>
</dbReference>
<protein>
    <submittedName>
        <fullName evidence="3">ImmA/IrrE family metallo-endopeptidase</fullName>
    </submittedName>
</protein>
<dbReference type="Proteomes" id="UP001156441">
    <property type="component" value="Unassembled WGS sequence"/>
</dbReference>
<dbReference type="Pfam" id="PF06114">
    <property type="entry name" value="Peptidase_M78"/>
    <property type="match status" value="1"/>
</dbReference>
<accession>A0ABT2JJF9</accession>
<proteinExistence type="inferred from homology"/>